<name>A5G0E8_ACICJ</name>
<dbReference type="AlphaFoldDB" id="A5G0E8"/>
<dbReference type="PRINTS" id="PR00952">
    <property type="entry name" value="TYPE3IMQPROT"/>
</dbReference>
<dbReference type="GO" id="GO:0005886">
    <property type="term" value="C:plasma membrane"/>
    <property type="evidence" value="ECO:0007669"/>
    <property type="project" value="UniProtKB-SubCell"/>
</dbReference>
<dbReference type="KEGG" id="acr:Acry_2131"/>
<evidence type="ECO:0000313" key="9">
    <source>
        <dbReference type="Proteomes" id="UP000000245"/>
    </source>
</evidence>
<keyword evidence="5 7" id="KW-1133">Transmembrane helix</keyword>
<dbReference type="PANTHER" id="PTHR34040:SF2">
    <property type="entry name" value="FLAGELLAR BIOSYNTHETIC PROTEIN FLIQ"/>
    <property type="match status" value="1"/>
</dbReference>
<comment type="similarity">
    <text evidence="2">Belongs to the FliQ/MopD/SpaQ family.</text>
</comment>
<dbReference type="GO" id="GO:0009306">
    <property type="term" value="P:protein secretion"/>
    <property type="evidence" value="ECO:0007669"/>
    <property type="project" value="InterPro"/>
</dbReference>
<dbReference type="Pfam" id="PF01313">
    <property type="entry name" value="Bac_export_3"/>
    <property type="match status" value="1"/>
</dbReference>
<keyword evidence="3" id="KW-1003">Cell membrane</keyword>
<dbReference type="EMBL" id="CP000697">
    <property type="protein sequence ID" value="ABQ31330.1"/>
    <property type="molecule type" value="Genomic_DNA"/>
</dbReference>
<dbReference type="RefSeq" id="WP_012039834.1">
    <property type="nucleotide sequence ID" value="NC_009484.1"/>
</dbReference>
<evidence type="ECO:0000313" key="8">
    <source>
        <dbReference type="EMBL" id="ABQ31330.1"/>
    </source>
</evidence>
<dbReference type="PIRSF" id="PIRSF004669">
    <property type="entry name" value="FliQ"/>
    <property type="match status" value="1"/>
</dbReference>
<evidence type="ECO:0000256" key="1">
    <source>
        <dbReference type="ARBA" id="ARBA00004651"/>
    </source>
</evidence>
<evidence type="ECO:0000256" key="4">
    <source>
        <dbReference type="ARBA" id="ARBA00022692"/>
    </source>
</evidence>
<reference evidence="8 9" key="1">
    <citation type="submission" date="2007-05" db="EMBL/GenBank/DDBJ databases">
        <title>Complete sequence of chromosome of Acidiphilium cryptum JF-5.</title>
        <authorList>
            <consortium name="US DOE Joint Genome Institute"/>
            <person name="Copeland A."/>
            <person name="Lucas S."/>
            <person name="Lapidus A."/>
            <person name="Barry K."/>
            <person name="Detter J.C."/>
            <person name="Glavina del Rio T."/>
            <person name="Hammon N."/>
            <person name="Israni S."/>
            <person name="Dalin E."/>
            <person name="Tice H."/>
            <person name="Pitluck S."/>
            <person name="Sims D."/>
            <person name="Brettin T."/>
            <person name="Bruce D."/>
            <person name="Han C."/>
            <person name="Schmutz J."/>
            <person name="Larimer F."/>
            <person name="Land M."/>
            <person name="Hauser L."/>
            <person name="Kyrpides N."/>
            <person name="Kim E."/>
            <person name="Magnuson T."/>
            <person name="Richardson P."/>
        </authorList>
    </citation>
    <scope>NUCLEOTIDE SEQUENCE [LARGE SCALE GENOMIC DNA]</scope>
    <source>
        <strain evidence="8 9">JF-5</strain>
    </source>
</reference>
<sequence length="88" mass="9117">MTDPAVITSLHEAFLVAAQLSAPPLLAALVAGVVISLLQAVTQINEATIVFLPKMAAVAGTLMIMGSFLLGTLSQFAHEIFTAMIHVG</sequence>
<evidence type="ECO:0000256" key="7">
    <source>
        <dbReference type="SAM" id="Phobius"/>
    </source>
</evidence>
<protein>
    <submittedName>
        <fullName evidence="8">Export protein FliQ, family 3</fullName>
    </submittedName>
</protein>
<organism evidence="8 9">
    <name type="scientific">Acidiphilium cryptum (strain JF-5)</name>
    <dbReference type="NCBI Taxonomy" id="349163"/>
    <lineage>
        <taxon>Bacteria</taxon>
        <taxon>Pseudomonadati</taxon>
        <taxon>Pseudomonadota</taxon>
        <taxon>Alphaproteobacteria</taxon>
        <taxon>Acetobacterales</taxon>
        <taxon>Acidocellaceae</taxon>
        <taxon>Acidiphilium</taxon>
    </lineage>
</organism>
<dbReference type="PANTHER" id="PTHR34040">
    <property type="entry name" value="FLAGELLAR BIOSYNTHETIC PROTEIN FLIQ"/>
    <property type="match status" value="1"/>
</dbReference>
<gene>
    <name evidence="8" type="ordered locus">Acry_2131</name>
</gene>
<comment type="subcellular location">
    <subcellularLocation>
        <location evidence="1">Cell membrane</location>
        <topology evidence="1">Multi-pass membrane protein</topology>
    </subcellularLocation>
</comment>
<evidence type="ECO:0000256" key="5">
    <source>
        <dbReference type="ARBA" id="ARBA00022989"/>
    </source>
</evidence>
<dbReference type="eggNOG" id="COG1987">
    <property type="taxonomic scope" value="Bacteria"/>
</dbReference>
<evidence type="ECO:0000256" key="2">
    <source>
        <dbReference type="ARBA" id="ARBA00006156"/>
    </source>
</evidence>
<dbReference type="Proteomes" id="UP000000245">
    <property type="component" value="Chromosome"/>
</dbReference>
<proteinExistence type="inferred from homology"/>
<accession>A5G0E8</accession>
<dbReference type="HOGENOM" id="CLU_164516_2_1_5"/>
<keyword evidence="6 7" id="KW-0472">Membrane</keyword>
<dbReference type="STRING" id="349163.Acry_2131"/>
<dbReference type="InterPro" id="IPR002191">
    <property type="entry name" value="Bac_export_3"/>
</dbReference>
<feature type="transmembrane region" description="Helical" evidence="7">
    <location>
        <begin position="56"/>
        <end position="77"/>
    </location>
</feature>
<keyword evidence="9" id="KW-1185">Reference proteome</keyword>
<evidence type="ECO:0000256" key="3">
    <source>
        <dbReference type="ARBA" id="ARBA00022475"/>
    </source>
</evidence>
<feature type="transmembrane region" description="Helical" evidence="7">
    <location>
        <begin position="25"/>
        <end position="44"/>
    </location>
</feature>
<keyword evidence="4 7" id="KW-0812">Transmembrane</keyword>
<evidence type="ECO:0000256" key="6">
    <source>
        <dbReference type="ARBA" id="ARBA00023136"/>
    </source>
</evidence>